<feature type="transmembrane region" description="Helical" evidence="1">
    <location>
        <begin position="450"/>
        <end position="470"/>
    </location>
</feature>
<name>W6QJ37_PENRF</name>
<feature type="transmembrane region" description="Helical" evidence="1">
    <location>
        <begin position="307"/>
        <end position="328"/>
    </location>
</feature>
<proteinExistence type="predicted"/>
<dbReference type="EMBL" id="HG792017">
    <property type="protein sequence ID" value="CDM34229.1"/>
    <property type="molecule type" value="Genomic_DNA"/>
</dbReference>
<feature type="transmembrane region" description="Helical" evidence="1">
    <location>
        <begin position="185"/>
        <end position="206"/>
    </location>
</feature>
<evidence type="ECO:0000313" key="2">
    <source>
        <dbReference type="EMBL" id="CDM34229.1"/>
    </source>
</evidence>
<organism evidence="2 3">
    <name type="scientific">Penicillium roqueforti (strain FM164)</name>
    <dbReference type="NCBI Taxonomy" id="1365484"/>
    <lineage>
        <taxon>Eukaryota</taxon>
        <taxon>Fungi</taxon>
        <taxon>Dikarya</taxon>
        <taxon>Ascomycota</taxon>
        <taxon>Pezizomycotina</taxon>
        <taxon>Eurotiomycetes</taxon>
        <taxon>Eurotiomycetidae</taxon>
        <taxon>Eurotiales</taxon>
        <taxon>Aspergillaceae</taxon>
        <taxon>Penicillium</taxon>
    </lineage>
</organism>
<dbReference type="Proteomes" id="UP000030686">
    <property type="component" value="Unassembled WGS sequence"/>
</dbReference>
<dbReference type="OrthoDB" id="3021074at2759"/>
<keyword evidence="3" id="KW-1185">Reference proteome</keyword>
<sequence length="517" mass="58358">MRMCDVNHQCHVTKQPERKRKNISTLSTSLHSPMDHNTGLPLFIAQETLCFYPISTIYNSCPRYLFYALLLATCVTRWTGWVMDVFLGTAAAYAGTAAIQAFIMVSSYQTPQDPGPVTIPYLSANSSLQNTFSSLITETDHVMISPASLELDSDAVLAIVVTGYLVFLPLQCWSRILTHDRARNLLFYIWHALMLGGSICSLIYAAKVPKISPQYMFCFPDLVPFNDTSNDGWQASWRTSTWNDSVWDIFSNLARWNQLGDICFNPCFNSTQILRKPDSLHSATADGDFKIATSHSFVKKVLYSHRYIYSLIIICLILNCLLLTYRFLPYRSRIPSAQIMVIWKERKTIWKSFKDEVCGAMDTPSNLDNNGEDPGPTTKKTSVWRRMRHIFSRQFLKSFLHVLVDAAILFGILFSMIVSPFTVVAFVIWIEIQISNDGPSEETPSQVGQWAYPVSLALLVISAAILKLKYRLASSVELEREISALKEHLGALEKMKEARSGSESTALTAMTRPAKEN</sequence>
<keyword evidence="1" id="KW-0472">Membrane</keyword>
<accession>W6QJ37</accession>
<protein>
    <submittedName>
        <fullName evidence="2">Genomic scaffold, ProqFM164S03</fullName>
    </submittedName>
</protein>
<reference evidence="2" key="1">
    <citation type="journal article" date="2014" name="Nat. Commun.">
        <title>Multiple recent horizontal transfers of a large genomic region in cheese making fungi.</title>
        <authorList>
            <person name="Cheeseman K."/>
            <person name="Ropars J."/>
            <person name="Renault P."/>
            <person name="Dupont J."/>
            <person name="Gouzy J."/>
            <person name="Branca A."/>
            <person name="Abraham A.L."/>
            <person name="Ceppi M."/>
            <person name="Conseiller E."/>
            <person name="Debuchy R."/>
            <person name="Malagnac F."/>
            <person name="Goarin A."/>
            <person name="Silar P."/>
            <person name="Lacoste S."/>
            <person name="Sallet E."/>
            <person name="Bensimon A."/>
            <person name="Giraud T."/>
            <person name="Brygoo Y."/>
        </authorList>
    </citation>
    <scope>NUCLEOTIDE SEQUENCE [LARGE SCALE GENOMIC DNA]</scope>
    <source>
        <strain evidence="2">FM164</strain>
    </source>
</reference>
<feature type="transmembrane region" description="Helical" evidence="1">
    <location>
        <begin position="155"/>
        <end position="173"/>
    </location>
</feature>
<evidence type="ECO:0000313" key="3">
    <source>
        <dbReference type="Proteomes" id="UP000030686"/>
    </source>
</evidence>
<dbReference type="OMA" id="CFYPIST"/>
<dbReference type="AlphaFoldDB" id="W6QJ37"/>
<evidence type="ECO:0000256" key="1">
    <source>
        <dbReference type="SAM" id="Phobius"/>
    </source>
</evidence>
<keyword evidence="1" id="KW-1133">Transmembrane helix</keyword>
<keyword evidence="1" id="KW-0812">Transmembrane</keyword>
<feature type="transmembrane region" description="Helical" evidence="1">
    <location>
        <begin position="402"/>
        <end position="430"/>
    </location>
</feature>
<gene>
    <name evidence="2" type="ORF">PROQFM164_S03g000953</name>
</gene>